<evidence type="ECO:0000256" key="7">
    <source>
        <dbReference type="RuleBase" id="RU363032"/>
    </source>
</evidence>
<keyword evidence="6 7" id="KW-0472">Membrane</keyword>
<sequence length="296" mass="32768">MSYVLKKSKADSAVDTLLYAILVMFALATLFPLYYVFVVSVTPFAELMRNGGFVIVPAQVTFDAYKEIFSSSRIPRALQVTVTITLLGTFMNLVVTTLLAYPLSKKFVPGRSFFLLAVVFTMLFSGGLIPSYLVIRGIGLYNTIWALVVPGMVSAFNLLIMKTYFESLPAELEDAAKVDGCGDVSTLARIVLPLSMPIMATLGLFYGVTHWNEYFKGIMYISDRSLYPMQVLLRNMIQTPNVSQELMITNTLQAAQLPPETIKMATVVVAIVPILLVYPFLQKYFIKGMLIGAVKG</sequence>
<dbReference type="Pfam" id="PF00528">
    <property type="entry name" value="BPD_transp_1"/>
    <property type="match status" value="1"/>
</dbReference>
<comment type="similarity">
    <text evidence="7">Belongs to the binding-protein-dependent transport system permease family.</text>
</comment>
<reference evidence="9 10" key="1">
    <citation type="submission" date="2024-09" db="EMBL/GenBank/DDBJ databases">
        <authorList>
            <person name="Sun Q."/>
            <person name="Mori K."/>
        </authorList>
    </citation>
    <scope>NUCLEOTIDE SEQUENCE [LARGE SCALE GENOMIC DNA]</scope>
    <source>
        <strain evidence="9 10">JCM 12520</strain>
    </source>
</reference>
<feature type="domain" description="ABC transmembrane type-1" evidence="8">
    <location>
        <begin position="78"/>
        <end position="281"/>
    </location>
</feature>
<name>A0ABV5VYD8_9BACL</name>
<evidence type="ECO:0000313" key="10">
    <source>
        <dbReference type="Proteomes" id="UP001589619"/>
    </source>
</evidence>
<dbReference type="PANTHER" id="PTHR43744">
    <property type="entry name" value="ABC TRANSPORTER PERMEASE PROTEIN MG189-RELATED-RELATED"/>
    <property type="match status" value="1"/>
</dbReference>
<accession>A0ABV5VYD8</accession>
<feature type="transmembrane region" description="Helical" evidence="7">
    <location>
        <begin position="144"/>
        <end position="165"/>
    </location>
</feature>
<dbReference type="SUPFAM" id="SSF161098">
    <property type="entry name" value="MetI-like"/>
    <property type="match status" value="1"/>
</dbReference>
<evidence type="ECO:0000256" key="1">
    <source>
        <dbReference type="ARBA" id="ARBA00004651"/>
    </source>
</evidence>
<comment type="subcellular location">
    <subcellularLocation>
        <location evidence="1 7">Cell membrane</location>
        <topology evidence="1 7">Multi-pass membrane protein</topology>
    </subcellularLocation>
</comment>
<protein>
    <submittedName>
        <fullName evidence="9">Carbohydrate ABC transporter permease</fullName>
    </submittedName>
</protein>
<keyword evidence="5 7" id="KW-1133">Transmembrane helix</keyword>
<comment type="caution">
    <text evidence="9">The sequence shown here is derived from an EMBL/GenBank/DDBJ whole genome shotgun (WGS) entry which is preliminary data.</text>
</comment>
<evidence type="ECO:0000256" key="3">
    <source>
        <dbReference type="ARBA" id="ARBA00022475"/>
    </source>
</evidence>
<gene>
    <name evidence="9" type="ORF">ACFFNY_16745</name>
</gene>
<dbReference type="InterPro" id="IPR035906">
    <property type="entry name" value="MetI-like_sf"/>
</dbReference>
<keyword evidence="10" id="KW-1185">Reference proteome</keyword>
<dbReference type="RefSeq" id="WP_344902027.1">
    <property type="nucleotide sequence ID" value="NZ_BAAAYO010000001.1"/>
</dbReference>
<evidence type="ECO:0000256" key="6">
    <source>
        <dbReference type="ARBA" id="ARBA00023136"/>
    </source>
</evidence>
<feature type="transmembrane region" description="Helical" evidence="7">
    <location>
        <begin position="186"/>
        <end position="206"/>
    </location>
</feature>
<dbReference type="Proteomes" id="UP001589619">
    <property type="component" value="Unassembled WGS sequence"/>
</dbReference>
<keyword evidence="3" id="KW-1003">Cell membrane</keyword>
<dbReference type="EMBL" id="JBHMAG010000012">
    <property type="protein sequence ID" value="MFB9753217.1"/>
    <property type="molecule type" value="Genomic_DNA"/>
</dbReference>
<feature type="transmembrane region" description="Helical" evidence="7">
    <location>
        <begin position="262"/>
        <end position="281"/>
    </location>
</feature>
<evidence type="ECO:0000256" key="5">
    <source>
        <dbReference type="ARBA" id="ARBA00022989"/>
    </source>
</evidence>
<dbReference type="Gene3D" id="1.10.3720.10">
    <property type="entry name" value="MetI-like"/>
    <property type="match status" value="1"/>
</dbReference>
<dbReference type="PANTHER" id="PTHR43744:SF9">
    <property type="entry name" value="POLYGALACTURONAN_RHAMNOGALACTURONAN TRANSPORT SYSTEM PERMEASE PROTEIN YTCP"/>
    <property type="match status" value="1"/>
</dbReference>
<dbReference type="CDD" id="cd06261">
    <property type="entry name" value="TM_PBP2"/>
    <property type="match status" value="1"/>
</dbReference>
<evidence type="ECO:0000256" key="2">
    <source>
        <dbReference type="ARBA" id="ARBA00022448"/>
    </source>
</evidence>
<keyword evidence="4 7" id="KW-0812">Transmembrane</keyword>
<evidence type="ECO:0000313" key="9">
    <source>
        <dbReference type="EMBL" id="MFB9753217.1"/>
    </source>
</evidence>
<dbReference type="PROSITE" id="PS50928">
    <property type="entry name" value="ABC_TM1"/>
    <property type="match status" value="1"/>
</dbReference>
<dbReference type="InterPro" id="IPR000515">
    <property type="entry name" value="MetI-like"/>
</dbReference>
<feature type="transmembrane region" description="Helical" evidence="7">
    <location>
        <begin position="77"/>
        <end position="101"/>
    </location>
</feature>
<evidence type="ECO:0000259" key="8">
    <source>
        <dbReference type="PROSITE" id="PS50928"/>
    </source>
</evidence>
<feature type="transmembrane region" description="Helical" evidence="7">
    <location>
        <begin position="113"/>
        <end position="138"/>
    </location>
</feature>
<feature type="transmembrane region" description="Helical" evidence="7">
    <location>
        <begin position="16"/>
        <end position="37"/>
    </location>
</feature>
<organism evidence="9 10">
    <name type="scientific">Paenibacillus hodogayensis</name>
    <dbReference type="NCBI Taxonomy" id="279208"/>
    <lineage>
        <taxon>Bacteria</taxon>
        <taxon>Bacillati</taxon>
        <taxon>Bacillota</taxon>
        <taxon>Bacilli</taxon>
        <taxon>Bacillales</taxon>
        <taxon>Paenibacillaceae</taxon>
        <taxon>Paenibacillus</taxon>
    </lineage>
</organism>
<keyword evidence="2 7" id="KW-0813">Transport</keyword>
<proteinExistence type="inferred from homology"/>
<evidence type="ECO:0000256" key="4">
    <source>
        <dbReference type="ARBA" id="ARBA00022692"/>
    </source>
</evidence>